<dbReference type="CDD" id="cd05379">
    <property type="entry name" value="CAP_bacterial"/>
    <property type="match status" value="1"/>
</dbReference>
<dbReference type="VEuPathDB" id="MicrosporidiaDB:M896_030760"/>
<proteinExistence type="predicted"/>
<gene>
    <name evidence="3" type="ORF">M896_030760</name>
</gene>
<dbReference type="InterPro" id="IPR035940">
    <property type="entry name" value="CAP_sf"/>
</dbReference>
<dbReference type="STRING" id="1354746.A0A0B2ULA9"/>
<protein>
    <submittedName>
        <fullName evidence="3">SCP/PR1 domain-containing protein</fullName>
    </submittedName>
</protein>
<keyword evidence="4" id="KW-1185">Reference proteome</keyword>
<feature type="domain" description="SCP" evidence="2">
    <location>
        <begin position="20"/>
        <end position="137"/>
    </location>
</feature>
<dbReference type="RefSeq" id="XP_014564131.1">
    <property type="nucleotide sequence ID" value="XM_014708645.1"/>
</dbReference>
<organism evidence="3 4">
    <name type="scientific">Ordospora colligata OC4</name>
    <dbReference type="NCBI Taxonomy" id="1354746"/>
    <lineage>
        <taxon>Eukaryota</taxon>
        <taxon>Fungi</taxon>
        <taxon>Fungi incertae sedis</taxon>
        <taxon>Microsporidia</taxon>
        <taxon>Ordosporidae</taxon>
        <taxon>Ordospora</taxon>
    </lineage>
</organism>
<evidence type="ECO:0000256" key="1">
    <source>
        <dbReference type="SAM" id="MobiDB-lite"/>
    </source>
</evidence>
<reference evidence="3 4" key="1">
    <citation type="journal article" date="2014" name="MBio">
        <title>The Ordospora colligata genome; evolution of extreme reduction in microsporidia and host-to-parasite horizontal gene transfer.</title>
        <authorList>
            <person name="Pombert J.-F."/>
            <person name="Haag K.L."/>
            <person name="Beidas S."/>
            <person name="Ebert D."/>
            <person name="Keeling P.J."/>
        </authorList>
    </citation>
    <scope>NUCLEOTIDE SEQUENCE [LARGE SCALE GENOMIC DNA]</scope>
    <source>
        <strain evidence="3 4">OC4</strain>
    </source>
</reference>
<evidence type="ECO:0000313" key="4">
    <source>
        <dbReference type="Proteomes" id="UP000031056"/>
    </source>
</evidence>
<evidence type="ECO:0000313" key="3">
    <source>
        <dbReference type="EMBL" id="KHN70089.1"/>
    </source>
</evidence>
<dbReference type="Gene3D" id="3.40.33.10">
    <property type="entry name" value="CAP"/>
    <property type="match status" value="1"/>
</dbReference>
<feature type="compositionally biased region" description="Basic and acidic residues" evidence="1">
    <location>
        <begin position="551"/>
        <end position="563"/>
    </location>
</feature>
<dbReference type="SUPFAM" id="SSF55797">
    <property type="entry name" value="PR-1-like"/>
    <property type="match status" value="1"/>
</dbReference>
<feature type="region of interest" description="Disordered" evidence="1">
    <location>
        <begin position="306"/>
        <end position="361"/>
    </location>
</feature>
<feature type="region of interest" description="Disordered" evidence="1">
    <location>
        <begin position="550"/>
        <end position="575"/>
    </location>
</feature>
<dbReference type="Pfam" id="PF00188">
    <property type="entry name" value="CAP"/>
    <property type="match status" value="1"/>
</dbReference>
<dbReference type="OrthoDB" id="568194at2759"/>
<accession>A0A0B2ULA9</accession>
<dbReference type="Proteomes" id="UP000031056">
    <property type="component" value="Unassembled WGS sequence"/>
</dbReference>
<dbReference type="EMBL" id="JOKQ01000003">
    <property type="protein sequence ID" value="KHN70089.1"/>
    <property type="molecule type" value="Genomic_DNA"/>
</dbReference>
<dbReference type="AlphaFoldDB" id="A0A0B2ULA9"/>
<comment type="caution">
    <text evidence="3">The sequence shown here is derived from an EMBL/GenBank/DDBJ whole genome shotgun (WGS) entry which is preliminary data.</text>
</comment>
<dbReference type="PANTHER" id="PTHR31157:SF1">
    <property type="entry name" value="SCP DOMAIN-CONTAINING PROTEIN"/>
    <property type="match status" value="1"/>
</dbReference>
<evidence type="ECO:0000259" key="2">
    <source>
        <dbReference type="Pfam" id="PF00188"/>
    </source>
</evidence>
<feature type="region of interest" description="Disordered" evidence="1">
    <location>
        <begin position="153"/>
        <end position="179"/>
    </location>
</feature>
<sequence>MIVRWLFFGSVAAVLEKDMLGYVNKFRMRHKMEELHELPSLHDAAKMQATHMCTRGILTHEGPNGDGNTLADRLKRFRFVGLNVGENIAKQEDDDYTEVAKLWMGSEEHRNNILGDYVYSGIATCVGKDGNRYWVHVFGKDVSNVEIARMRIRSEATDTDRPDEEDQSKHIGNDEGIGSIRYTQAGDSKQSESIQIGDQGYVMVIKPVNSEEYRFDTERILMQDMDREQVRMKDKVEDGRLNRKAYNNENNKNGMLIGRNVLQYSRLMSEAAANKKTARDIKRLAEHKQLSFGDYLIPEISDEKQLKTKSIPKGNENRIHEDDTNDPDTSNVHKLNNRNDRYVDNSPSTGEDRSRPKTIRLHTSTGSVVTLLFKNPESSTMAPAIQSLVQLIKKADENNNLSDIKQGSQHRPVSAHNQYYQDTRDEKEPMPMHGRKSSPDEEPSIHKGLWSADSPIERTLTVTATRSEPASTTTVYLPQYLNEAEIAHPSKRASPPEQRTYERDINDEGWRDADKRQIGANEINTNGDKNNNIIRPTMILTTDNMANKQTEMPKDTQTDKEPTNPRIKRKDNGHKCIDGYNKDGSCIMPKEVDYNQDKLNNMLDDLVNKGRIHLHIVPDETCTHGNCEKQDENAHGGLGKVIRSKIDIGLPFSDRL</sequence>
<name>A0A0B2ULA9_9MICR</name>
<dbReference type="InterPro" id="IPR014044">
    <property type="entry name" value="CAP_dom"/>
</dbReference>
<dbReference type="GeneID" id="26261360"/>
<feature type="region of interest" description="Disordered" evidence="1">
    <location>
        <begin position="423"/>
        <end position="448"/>
    </location>
</feature>
<dbReference type="PANTHER" id="PTHR31157">
    <property type="entry name" value="SCP DOMAIN-CONTAINING PROTEIN"/>
    <property type="match status" value="1"/>
</dbReference>
<dbReference type="InParanoid" id="A0A0B2ULA9"/>
<dbReference type="HOGENOM" id="CLU_478979_0_0_1"/>